<name>A0AC61U3B8_9MICO</name>
<evidence type="ECO:0000313" key="2">
    <source>
        <dbReference type="Proteomes" id="UP001059663"/>
    </source>
</evidence>
<organism evidence="1 2">
    <name type="scientific">Janibacter limosus</name>
    <dbReference type="NCBI Taxonomy" id="53458"/>
    <lineage>
        <taxon>Bacteria</taxon>
        <taxon>Bacillati</taxon>
        <taxon>Actinomycetota</taxon>
        <taxon>Actinomycetes</taxon>
        <taxon>Micrococcales</taxon>
        <taxon>Intrasporangiaceae</taxon>
        <taxon>Janibacter</taxon>
    </lineage>
</organism>
<reference evidence="1" key="1">
    <citation type="submission" date="2021-11" db="EMBL/GenBank/DDBJ databases">
        <title>Study of the species diversity of bacterial strains isolated from a unique natural object - Shulgan-Tash cave (Bashkiria).</title>
        <authorList>
            <person name="Sazanova A.L."/>
            <person name="Chirak E.R."/>
            <person name="Safronova V.I."/>
        </authorList>
    </citation>
    <scope>NUCLEOTIDE SEQUENCE</scope>
    <source>
        <strain evidence="1">P1</strain>
    </source>
</reference>
<sequence length="255" mass="27166">MDLRAAVDELYGVPLADFVATRTRLVTATKGDDPALAAEIKALRKPTVAAWLLNRVARDEPQVIADLEELGARMRSAQSQGDMPAPAQARPERRAAIDPLIAAAGRCAESSGATFGPSTRDEVDATAVAALADEQSGRALASGSLLRPLSYAGFGEVELDDAVATPFARCRRSPTTRRTSQPSPTTAAMAMAIAMSPSRRGRQSGLASRSCRRPARSCARPSASWVRPGPPSRGRVPRSWPPATGSTRVRHVWRM</sequence>
<gene>
    <name evidence="1" type="ORF">LP422_19425</name>
</gene>
<dbReference type="Proteomes" id="UP001059663">
    <property type="component" value="Chromosome"/>
</dbReference>
<proteinExistence type="predicted"/>
<dbReference type="EMBL" id="CP087977">
    <property type="protein sequence ID" value="UUZ44522.1"/>
    <property type="molecule type" value="Genomic_DNA"/>
</dbReference>
<evidence type="ECO:0000313" key="1">
    <source>
        <dbReference type="EMBL" id="UUZ44522.1"/>
    </source>
</evidence>
<protein>
    <submittedName>
        <fullName evidence="1">Uncharacterized protein</fullName>
    </submittedName>
</protein>
<accession>A0AC61U3B8</accession>